<gene>
    <name evidence="2" type="ORF">GTP41_25970</name>
</gene>
<comment type="caution">
    <text evidence="2">The sequence shown here is derived from an EMBL/GenBank/DDBJ whole genome shotgun (WGS) entry which is preliminary data.</text>
</comment>
<dbReference type="EMBL" id="WWCJ01000032">
    <property type="protein sequence ID" value="MYN05545.1"/>
    <property type="molecule type" value="Genomic_DNA"/>
</dbReference>
<accession>A0A6N9HRK1</accession>
<feature type="region of interest" description="Disordered" evidence="1">
    <location>
        <begin position="64"/>
        <end position="85"/>
    </location>
</feature>
<dbReference type="RefSeq" id="WP_161028489.1">
    <property type="nucleotide sequence ID" value="NZ_WWCJ01000032.1"/>
</dbReference>
<evidence type="ECO:0000313" key="2">
    <source>
        <dbReference type="EMBL" id="MYN05545.1"/>
    </source>
</evidence>
<name>A0A6N9HRK1_9BURK</name>
<organism evidence="2 3">
    <name type="scientific">Pseudoduganella guangdongensis</name>
    <dbReference type="NCBI Taxonomy" id="2692179"/>
    <lineage>
        <taxon>Bacteria</taxon>
        <taxon>Pseudomonadati</taxon>
        <taxon>Pseudomonadota</taxon>
        <taxon>Betaproteobacteria</taxon>
        <taxon>Burkholderiales</taxon>
        <taxon>Oxalobacteraceae</taxon>
        <taxon>Telluria group</taxon>
        <taxon>Pseudoduganella</taxon>
    </lineage>
</organism>
<proteinExistence type="predicted"/>
<feature type="compositionally biased region" description="Polar residues" evidence="1">
    <location>
        <begin position="74"/>
        <end position="85"/>
    </location>
</feature>
<dbReference type="Proteomes" id="UP000448575">
    <property type="component" value="Unassembled WGS sequence"/>
</dbReference>
<evidence type="ECO:0000256" key="1">
    <source>
        <dbReference type="SAM" id="MobiDB-lite"/>
    </source>
</evidence>
<evidence type="ECO:0000313" key="3">
    <source>
        <dbReference type="Proteomes" id="UP000448575"/>
    </source>
</evidence>
<reference evidence="2 3" key="1">
    <citation type="submission" date="2019-12" db="EMBL/GenBank/DDBJ databases">
        <title>Novel species isolated from a subtropical stream in China.</title>
        <authorList>
            <person name="Lu H."/>
        </authorList>
    </citation>
    <scope>NUCLEOTIDE SEQUENCE [LARGE SCALE GENOMIC DNA]</scope>
    <source>
        <strain evidence="2 3">DS3</strain>
    </source>
</reference>
<dbReference type="AlphaFoldDB" id="A0A6N9HRK1"/>
<protein>
    <submittedName>
        <fullName evidence="2">Uncharacterized protein</fullName>
    </submittedName>
</protein>
<sequence>MLSWAALTTDQGSQLASAAAVSSAELQFREQIGLVDYQSVEYRDTKGAAISFAQFEKKLAGSGFSMQKRKVRPSRNSSWPQRMAA</sequence>
<keyword evidence="3" id="KW-1185">Reference proteome</keyword>